<evidence type="ECO:0000313" key="3">
    <source>
        <dbReference type="Proteomes" id="UP000229119"/>
    </source>
</evidence>
<gene>
    <name evidence="2" type="ORF">LJ_41</name>
</gene>
<reference evidence="2 3" key="1">
    <citation type="submission" date="2017-09" db="EMBL/GenBank/DDBJ databases">
        <title>Complete genomic sequence of the temperate bacteriophage LJ isolated from Lactobacillus casei.</title>
        <authorList>
            <person name="Yu M."/>
            <person name="Qi R."/>
            <person name="Jiang X."/>
            <person name="Tang T."/>
            <person name="Qiao X."/>
            <person name="Jiang Y."/>
            <person name="Wang L."/>
            <person name="Tang L."/>
            <person name="Xu Y."/>
            <person name="Li Y."/>
        </authorList>
    </citation>
    <scope>NUCLEOTIDE SEQUENCE [LARGE SCALE GENOMIC DNA]</scope>
</reference>
<dbReference type="InterPro" id="IPR013784">
    <property type="entry name" value="Carb-bd-like_fold"/>
</dbReference>
<dbReference type="GO" id="GO:0030246">
    <property type="term" value="F:carbohydrate binding"/>
    <property type="evidence" value="ECO:0007669"/>
    <property type="project" value="InterPro"/>
</dbReference>
<proteinExistence type="predicted"/>
<keyword evidence="3" id="KW-1185">Reference proteome</keyword>
<dbReference type="SUPFAM" id="SSF49452">
    <property type="entry name" value="Starch-binding domain-like"/>
    <property type="match status" value="1"/>
</dbReference>
<name>A0A2D1GPN4_9CAUD</name>
<dbReference type="EMBL" id="MF999224">
    <property type="protein sequence ID" value="ATN93901.1"/>
    <property type="molecule type" value="Genomic_DNA"/>
</dbReference>
<dbReference type="InterPro" id="IPR003343">
    <property type="entry name" value="Big_2"/>
</dbReference>
<dbReference type="Gene3D" id="2.60.40.1080">
    <property type="match status" value="1"/>
</dbReference>
<dbReference type="Proteomes" id="UP000229119">
    <property type="component" value="Segment"/>
</dbReference>
<protein>
    <submittedName>
        <fullName evidence="2">Protein transporter</fullName>
    </submittedName>
</protein>
<evidence type="ECO:0000313" key="2">
    <source>
        <dbReference type="EMBL" id="ATN93901.1"/>
    </source>
</evidence>
<dbReference type="Pfam" id="PF02368">
    <property type="entry name" value="Big_2"/>
    <property type="match status" value="1"/>
</dbReference>
<accession>A0A2D1GPN4</accession>
<sequence length="81" mass="7965">MTLSQKTFTGGVGATKDITVTVTPDGAPQAVEAVSSDESVATVVKKSDGVYTITNLAAGAATITFSTNGISSTLAVTVNAG</sequence>
<evidence type="ECO:0000259" key="1">
    <source>
        <dbReference type="Pfam" id="PF02368"/>
    </source>
</evidence>
<organism evidence="2 3">
    <name type="scientific">Lactobacillus phage LJ</name>
    <dbReference type="NCBI Taxonomy" id="2041454"/>
    <lineage>
        <taxon>Viruses</taxon>
        <taxon>Duplodnaviria</taxon>
        <taxon>Heunggongvirae</taxon>
        <taxon>Uroviricota</taxon>
        <taxon>Caudoviricetes</taxon>
        <taxon>Junavirus</taxon>
        <taxon>Junavirus LJ</taxon>
    </lineage>
</organism>
<feature type="domain" description="BIG2" evidence="1">
    <location>
        <begin position="1"/>
        <end position="77"/>
    </location>
</feature>